<feature type="region of interest" description="Disordered" evidence="4">
    <location>
        <begin position="140"/>
        <end position="173"/>
    </location>
</feature>
<gene>
    <name evidence="6" type="ORF">B5V51_6738</name>
</gene>
<dbReference type="PANTHER" id="PTHR11289">
    <property type="entry name" value="BREAST CANCER TYPE 2 SUSCEPTIBILITY PROTEIN BRCA2"/>
    <property type="match status" value="1"/>
</dbReference>
<keyword evidence="2" id="KW-0227">DNA damage</keyword>
<accession>A0A2A4J5A6</accession>
<organism evidence="6">
    <name type="scientific">Heliothis virescens</name>
    <name type="common">Tobacco budworm moth</name>
    <dbReference type="NCBI Taxonomy" id="7102"/>
    <lineage>
        <taxon>Eukaryota</taxon>
        <taxon>Metazoa</taxon>
        <taxon>Ecdysozoa</taxon>
        <taxon>Arthropoda</taxon>
        <taxon>Hexapoda</taxon>
        <taxon>Insecta</taxon>
        <taxon>Pterygota</taxon>
        <taxon>Neoptera</taxon>
        <taxon>Endopterygota</taxon>
        <taxon>Lepidoptera</taxon>
        <taxon>Glossata</taxon>
        <taxon>Ditrysia</taxon>
        <taxon>Noctuoidea</taxon>
        <taxon>Noctuidae</taxon>
        <taxon>Heliothinae</taxon>
        <taxon>Heliothis</taxon>
    </lineage>
</organism>
<evidence type="ECO:0000256" key="1">
    <source>
        <dbReference type="ARBA" id="ARBA00022737"/>
    </source>
</evidence>
<dbReference type="SUPFAM" id="SSF81878">
    <property type="entry name" value="BRCA2 tower domain"/>
    <property type="match status" value="1"/>
</dbReference>
<dbReference type="GO" id="GO:0005634">
    <property type="term" value="C:nucleus"/>
    <property type="evidence" value="ECO:0007669"/>
    <property type="project" value="TreeGrafter"/>
</dbReference>
<feature type="compositionally biased region" description="Basic and acidic residues" evidence="4">
    <location>
        <begin position="140"/>
        <end position="157"/>
    </location>
</feature>
<protein>
    <recommendedName>
        <fullName evidence="5">BRCA2 OB1 domain-containing protein</fullName>
    </recommendedName>
</protein>
<name>A0A2A4J5A6_HELVI</name>
<feature type="compositionally biased region" description="Polar residues" evidence="4">
    <location>
        <begin position="483"/>
        <end position="495"/>
    </location>
</feature>
<comment type="caution">
    <text evidence="6">The sequence shown here is derived from an EMBL/GenBank/DDBJ whole genome shotgun (WGS) entry which is preliminary data.</text>
</comment>
<dbReference type="Gene3D" id="2.40.50.140">
    <property type="entry name" value="Nucleic acid-binding proteins"/>
    <property type="match status" value="1"/>
</dbReference>
<feature type="region of interest" description="Disordered" evidence="4">
    <location>
        <begin position="1"/>
        <end position="30"/>
    </location>
</feature>
<feature type="domain" description="BRCA2 OB1" evidence="5">
    <location>
        <begin position="1573"/>
        <end position="1689"/>
    </location>
</feature>
<reference evidence="6" key="1">
    <citation type="submission" date="2017-09" db="EMBL/GenBank/DDBJ databases">
        <title>Contemporary evolution of a Lepidopteran species, Heliothis virescens, in response to modern agricultural practices.</title>
        <authorList>
            <person name="Fritz M.L."/>
            <person name="Deyonke A.M."/>
            <person name="Papanicolaou A."/>
            <person name="Micinski S."/>
            <person name="Westbrook J."/>
            <person name="Gould F."/>
        </authorList>
    </citation>
    <scope>NUCLEOTIDE SEQUENCE [LARGE SCALE GENOMIC DNA]</scope>
    <source>
        <strain evidence="6">HvINT-</strain>
        <tissue evidence="6">Whole body</tissue>
    </source>
</reference>
<dbReference type="Pfam" id="PF09103">
    <property type="entry name" value="BRCA-2_OB1"/>
    <property type="match status" value="1"/>
</dbReference>
<dbReference type="InterPro" id="IPR002093">
    <property type="entry name" value="BRCA2_repeat"/>
</dbReference>
<dbReference type="InterPro" id="IPR015187">
    <property type="entry name" value="BRCA2_OB_1"/>
</dbReference>
<dbReference type="PANTHER" id="PTHR11289:SF0">
    <property type="entry name" value="BREAST CANCER TYPE 2 SUSCEPTIBILITY PROTEIN"/>
    <property type="match status" value="1"/>
</dbReference>
<evidence type="ECO:0000256" key="2">
    <source>
        <dbReference type="ARBA" id="ARBA00022763"/>
    </source>
</evidence>
<dbReference type="PROSITE" id="PS50138">
    <property type="entry name" value="BRCA2_REPEAT"/>
    <property type="match status" value="15"/>
</dbReference>
<feature type="compositionally biased region" description="Basic and acidic residues" evidence="4">
    <location>
        <begin position="11"/>
        <end position="20"/>
    </location>
</feature>
<evidence type="ECO:0000259" key="5">
    <source>
        <dbReference type="Pfam" id="PF09103"/>
    </source>
</evidence>
<keyword evidence="3" id="KW-0234">DNA repair</keyword>
<evidence type="ECO:0000313" key="6">
    <source>
        <dbReference type="EMBL" id="PCG67161.1"/>
    </source>
</evidence>
<dbReference type="STRING" id="7102.A0A2A4J5A6"/>
<dbReference type="InterPro" id="IPR015525">
    <property type="entry name" value="BRCA2"/>
</dbReference>
<dbReference type="SUPFAM" id="SSF50249">
    <property type="entry name" value="Nucleic acid-binding proteins"/>
    <property type="match status" value="1"/>
</dbReference>
<evidence type="ECO:0000256" key="4">
    <source>
        <dbReference type="SAM" id="MobiDB-lite"/>
    </source>
</evidence>
<dbReference type="EMBL" id="NWSH01002975">
    <property type="protein sequence ID" value="PCG67161.1"/>
    <property type="molecule type" value="Genomic_DNA"/>
</dbReference>
<dbReference type="InterPro" id="IPR012340">
    <property type="entry name" value="NA-bd_OB-fold"/>
</dbReference>
<proteinExistence type="predicted"/>
<dbReference type="GO" id="GO:0000724">
    <property type="term" value="P:double-strand break repair via homologous recombination"/>
    <property type="evidence" value="ECO:0007669"/>
    <property type="project" value="InterPro"/>
</dbReference>
<feature type="region of interest" description="Disordered" evidence="4">
    <location>
        <begin position="480"/>
        <end position="503"/>
    </location>
</feature>
<dbReference type="CDD" id="cd04493">
    <property type="entry name" value="BRCA2DBD_OB1"/>
    <property type="match status" value="1"/>
</dbReference>
<dbReference type="Gene3D" id="6.10.70.10">
    <property type="match status" value="1"/>
</dbReference>
<sequence>MSDPAENFESIFKKSDEKKPKSLYSDNKQQNQINLKPQDVISSVFKQLKAIQSADSVNNKKSVIKDLQKFKKSNFLSVNNLPVYEEAPKPSTKFDTQCVSDTQLINLIEDAEILDGHRGMTQEFETTFCHYTEKDNFVDKDSIDKGKDTEEENKGKVNDNMAEETGIDNKENNEEIDVDLSVISPIMCSNNVLDINSQTDTQNNNIKYIEHEEFIPKLDDIIETDIDKSIERPLSPIIFHKNIKLKSKTPSPLVFSLDKFEQFEKIAVPILESDNDLSTVKHVINSQIMNKELHIQIDENKQTDERIFSPVVESKDFEEHNDKTEFKTHTIKRLDSDTDLEFIQLDKATSDDLIKKVMNEDFEKLSTKESEILKDEILFSSDEEDNYVLKSYQDLPFTCALETSFYNQSDVLDKTMYVGFQTASNKSIQVFTESFSHAKSILSDEITVTDLVNNCDREKNKELVDIDDEAKMDLDGEEKEFNLGQTETKPSNNIKATEDEEQNSKKFEGFMTASNKEIRLSQKALARCKKVFQDIDLNDDFDEEYLEEEIAKDKDKINVVNNSPSREISKTTEEDIQNIDDVIIQEFENIEMSLKEDKEPDKNMTNIGFKTASNKYIKISDTALSKIKDIFKDIDFEEDLNEDITEIKYLKTKEDQELSNSLVNKNFVGFKTASNKNINISKEALTKTKSIFDNIDTVNFPNKANQRLEKENQIAHDYEQPSTSKAVFVGFKTANNKNIKISDQALAKTKNIFKDLDTVELPKKIKKDTQDNTNENNTIIEHKNNKTGVVDNNIRNNDNPIDAIDDNDNLFDGIHSQEFQEPMEIDTFAPNKDSSDLNEGYADLNGPSTSKCNFVGFKTANNKNIEISAAALLKTKNIFKDIDAEDFKFPDKSKGTDKKMTSEADKEDTAHTNVELNFGGFKTASNKSIKISDTALAKTKNIFQDLDSDDFKFPPKKNISERTMECDKIDVDENKYFNKPSTSTFVGFKTANNRKIAISKEAIAKTKNIFNDIDEVKFPEKPDKDSRTVKPIENNKTNEFEDFNKPSTSKAAFTGFKTANNKNIAISEESLAKTRNIFQDIDGTDINIPEGDKKNVIIAKEDVNIELNKPSTSKASFVGFKTANNRNINISKQALEKTKNIFKDIDTNDYGFPKDIGEKTFNEDKSAYPELEETPSLTNKGFVGFKTANNKVINISDTALHKTKDIFKDLGSSDLPTTKKVKKDYPNIEIDGIIKTSKDKDDDNTKFNILETNIPKFQGFQTASNKQVKISTEALIKSRRIFQDIDTNEEFNSKENNTNFDLQKDTFNANIEKNDDKLDINRNSSPIFKGFQTGNKKPVKISKEALAKSRKLFENLNTDDDIEPPFHGFPSTSNKEVDSLKDLIEATTSLECNKKTNINFKSFQTASNKEVAISTEALAKSRKVFQDFDNNDLNNEASTTNIKFGFKTGTNRDIKVSDEALVRSKRLFSDIDDVKDKLKNKDINDINISDIINTQVLNNFDESLHTEDFLENQVKSKRSGSPILSCPRAKRRKKFEIPYSQKVKEPEVIKVPSQVKDVNKIIFTKDYKKNKRSALRKIFEKDDVPSKTLVLCVAGIYENGVSVTSPTTNNIELLLSDGWYCIFATIDKMLAQLVCQHKIVVGTKLMTNGAELVNCEQGISPWEDTSLVRLKIFGNSTRRARWDARLGYHGNGAMLSQLSSVRVDGGKVGRVRVLVTRVYPALYVEKFDDGSTVTRSERLEHLHQMKSEAERQAVMEKIYEEVEKEFADQESQDSEGYSELNNKRPCLDSGSQIAKLMKTSKDPSEFRASLTSSQSRLLEAHNCKKREDLLQNIQQKIRDKIEKTGVGGSRNVVNLLKIRVAGVQERNGVEVAKVKINFDTRDNNDSNVDHFAEEFDGSPPLSLD</sequence>
<dbReference type="Pfam" id="PF00634">
    <property type="entry name" value="BRCA2"/>
    <property type="match status" value="15"/>
</dbReference>
<keyword evidence="1" id="KW-0677">Repeat</keyword>
<dbReference type="GO" id="GO:0006355">
    <property type="term" value="P:regulation of DNA-templated transcription"/>
    <property type="evidence" value="ECO:0007669"/>
    <property type="project" value="TreeGrafter"/>
</dbReference>
<evidence type="ECO:0000256" key="3">
    <source>
        <dbReference type="ARBA" id="ARBA00023204"/>
    </source>
</evidence>